<dbReference type="Proteomes" id="UP001627154">
    <property type="component" value="Unassembled WGS sequence"/>
</dbReference>
<reference evidence="3 4" key="1">
    <citation type="journal article" date="2024" name="bioRxiv">
        <title>A reference genome for Trichogramma kaykai: A tiny desert-dwelling parasitoid wasp with competing sex-ratio distorters.</title>
        <authorList>
            <person name="Culotta J."/>
            <person name="Lindsey A.R."/>
        </authorList>
    </citation>
    <scope>NUCLEOTIDE SEQUENCE [LARGE SCALE GENOMIC DNA]</scope>
    <source>
        <strain evidence="3 4">KSX58</strain>
    </source>
</reference>
<keyword evidence="4" id="KW-1185">Reference proteome</keyword>
<organism evidence="3 4">
    <name type="scientific">Trichogramma kaykai</name>
    <dbReference type="NCBI Taxonomy" id="54128"/>
    <lineage>
        <taxon>Eukaryota</taxon>
        <taxon>Metazoa</taxon>
        <taxon>Ecdysozoa</taxon>
        <taxon>Arthropoda</taxon>
        <taxon>Hexapoda</taxon>
        <taxon>Insecta</taxon>
        <taxon>Pterygota</taxon>
        <taxon>Neoptera</taxon>
        <taxon>Endopterygota</taxon>
        <taxon>Hymenoptera</taxon>
        <taxon>Apocrita</taxon>
        <taxon>Proctotrupomorpha</taxon>
        <taxon>Chalcidoidea</taxon>
        <taxon>Trichogrammatidae</taxon>
        <taxon>Trichogramma</taxon>
    </lineage>
</organism>
<feature type="signal peptide" evidence="2">
    <location>
        <begin position="1"/>
        <end position="16"/>
    </location>
</feature>
<sequence length="187" mass="20932">MRILLFLALFFTIARAEDNSSYYERALSACMADKGITEEVYMKTDDSKSFCLTLCAYEKLGSIKDGVFVPQKITENLLNDRIGSEDREKVMNLVNICIEAAKNIEKLCDKADSVEDCILNNGSKYDNEEEDNTSLSKEEQRNTSTARPSSTTQKLTFTARAAPVAEKLTTTTRNSNVKNQISKVILT</sequence>
<evidence type="ECO:0000256" key="2">
    <source>
        <dbReference type="SAM" id="SignalP"/>
    </source>
</evidence>
<dbReference type="AlphaFoldDB" id="A0ABD2WRT2"/>
<dbReference type="CDD" id="cd23992">
    <property type="entry name" value="PBP_GOBP"/>
    <property type="match status" value="1"/>
</dbReference>
<feature type="compositionally biased region" description="Polar residues" evidence="1">
    <location>
        <begin position="142"/>
        <end position="154"/>
    </location>
</feature>
<dbReference type="EMBL" id="JBJJXI010000080">
    <property type="protein sequence ID" value="KAL3395554.1"/>
    <property type="molecule type" value="Genomic_DNA"/>
</dbReference>
<dbReference type="Pfam" id="PF01395">
    <property type="entry name" value="PBP_GOBP"/>
    <property type="match status" value="1"/>
</dbReference>
<dbReference type="InterPro" id="IPR006170">
    <property type="entry name" value="PBP/GOBP"/>
</dbReference>
<keyword evidence="2" id="KW-0732">Signal</keyword>
<proteinExistence type="predicted"/>
<dbReference type="InterPro" id="IPR036728">
    <property type="entry name" value="PBP_GOBP_sf"/>
</dbReference>
<comment type="caution">
    <text evidence="3">The sequence shown here is derived from an EMBL/GenBank/DDBJ whole genome shotgun (WGS) entry which is preliminary data.</text>
</comment>
<gene>
    <name evidence="3" type="ORF">TKK_010378</name>
</gene>
<dbReference type="SUPFAM" id="SSF47565">
    <property type="entry name" value="Insect pheromone/odorant-binding proteins"/>
    <property type="match status" value="1"/>
</dbReference>
<dbReference type="Gene3D" id="1.10.238.20">
    <property type="entry name" value="Pheromone/general odorant binding protein domain"/>
    <property type="match status" value="1"/>
</dbReference>
<evidence type="ECO:0000313" key="3">
    <source>
        <dbReference type="EMBL" id="KAL3395554.1"/>
    </source>
</evidence>
<evidence type="ECO:0000256" key="1">
    <source>
        <dbReference type="SAM" id="MobiDB-lite"/>
    </source>
</evidence>
<feature type="region of interest" description="Disordered" evidence="1">
    <location>
        <begin position="122"/>
        <end position="154"/>
    </location>
</feature>
<evidence type="ECO:0000313" key="4">
    <source>
        <dbReference type="Proteomes" id="UP001627154"/>
    </source>
</evidence>
<name>A0ABD2WRT2_9HYME</name>
<protein>
    <submittedName>
        <fullName evidence="3">Uncharacterized protein</fullName>
    </submittedName>
</protein>
<accession>A0ABD2WRT2</accession>
<feature type="chain" id="PRO_5044780611" evidence="2">
    <location>
        <begin position="17"/>
        <end position="187"/>
    </location>
</feature>